<reference evidence="1" key="2">
    <citation type="journal article" date="2021" name="Genome Biol. Evol.">
        <title>Developing a high-quality reference genome for a parasitic bivalve with doubly uniparental inheritance (Bivalvia: Unionida).</title>
        <authorList>
            <person name="Smith C.H."/>
        </authorList>
    </citation>
    <scope>NUCLEOTIDE SEQUENCE</scope>
    <source>
        <strain evidence="1">CHS0354</strain>
        <tissue evidence="1">Mantle</tissue>
    </source>
</reference>
<keyword evidence="2" id="KW-1185">Reference proteome</keyword>
<sequence length="113" mass="13501">MKSGQKFISFVKSELLACHGFYHRTFGIAWLLLQNFWHAWLLSQNFWYAMGDIRGTGASCKKLVVNIGKQNFEASNWICRKREERWKCNRQRVESDNFSRRIHGVFWVRSKIL</sequence>
<dbReference type="AlphaFoldDB" id="A0AAE0THR5"/>
<accession>A0AAE0THR5</accession>
<evidence type="ECO:0000313" key="2">
    <source>
        <dbReference type="Proteomes" id="UP001195483"/>
    </source>
</evidence>
<gene>
    <name evidence="1" type="ORF">CHS0354_038826</name>
</gene>
<reference evidence="1" key="1">
    <citation type="journal article" date="2021" name="Genome Biol. Evol.">
        <title>A High-Quality Reference Genome for a Parasitic Bivalve with Doubly Uniparental Inheritance (Bivalvia: Unionida).</title>
        <authorList>
            <person name="Smith C.H."/>
        </authorList>
    </citation>
    <scope>NUCLEOTIDE SEQUENCE</scope>
    <source>
        <strain evidence="1">CHS0354</strain>
    </source>
</reference>
<protein>
    <submittedName>
        <fullName evidence="1">Uncharacterized protein</fullName>
    </submittedName>
</protein>
<dbReference type="Proteomes" id="UP001195483">
    <property type="component" value="Unassembled WGS sequence"/>
</dbReference>
<reference evidence="1" key="3">
    <citation type="submission" date="2023-05" db="EMBL/GenBank/DDBJ databases">
        <authorList>
            <person name="Smith C.H."/>
        </authorList>
    </citation>
    <scope>NUCLEOTIDE SEQUENCE</scope>
    <source>
        <strain evidence="1">CHS0354</strain>
        <tissue evidence="1">Mantle</tissue>
    </source>
</reference>
<comment type="caution">
    <text evidence="1">The sequence shown here is derived from an EMBL/GenBank/DDBJ whole genome shotgun (WGS) entry which is preliminary data.</text>
</comment>
<proteinExistence type="predicted"/>
<evidence type="ECO:0000313" key="1">
    <source>
        <dbReference type="EMBL" id="KAK3610189.1"/>
    </source>
</evidence>
<organism evidence="1 2">
    <name type="scientific">Potamilus streckersoni</name>
    <dbReference type="NCBI Taxonomy" id="2493646"/>
    <lineage>
        <taxon>Eukaryota</taxon>
        <taxon>Metazoa</taxon>
        <taxon>Spiralia</taxon>
        <taxon>Lophotrochozoa</taxon>
        <taxon>Mollusca</taxon>
        <taxon>Bivalvia</taxon>
        <taxon>Autobranchia</taxon>
        <taxon>Heteroconchia</taxon>
        <taxon>Palaeoheterodonta</taxon>
        <taxon>Unionida</taxon>
        <taxon>Unionoidea</taxon>
        <taxon>Unionidae</taxon>
        <taxon>Ambleminae</taxon>
        <taxon>Lampsilini</taxon>
        <taxon>Potamilus</taxon>
    </lineage>
</organism>
<dbReference type="EMBL" id="JAEAOA010002259">
    <property type="protein sequence ID" value="KAK3610189.1"/>
    <property type="molecule type" value="Genomic_DNA"/>
</dbReference>
<name>A0AAE0THR5_9BIVA</name>